<dbReference type="VEuPathDB" id="VectorBase:AMIN014629"/>
<evidence type="ECO:0000259" key="2">
    <source>
        <dbReference type="Pfam" id="PF05303"/>
    </source>
</evidence>
<reference evidence="3" key="2">
    <citation type="submission" date="2020-05" db="UniProtKB">
        <authorList>
            <consortium name="EnsemblMetazoa"/>
        </authorList>
    </citation>
    <scope>IDENTIFICATION</scope>
    <source>
        <strain evidence="3">MINIMUS1</strain>
    </source>
</reference>
<accession>A0A182WPN2</accession>
<dbReference type="Gene3D" id="3.30.2280.10">
    <property type="entry name" value="Hypothetical protein (hspc210)"/>
    <property type="match status" value="1"/>
</dbReference>
<feature type="domain" description="GSKIP" evidence="2">
    <location>
        <begin position="20"/>
        <end position="120"/>
    </location>
</feature>
<dbReference type="GO" id="GO:0060828">
    <property type="term" value="P:regulation of canonical Wnt signaling pathway"/>
    <property type="evidence" value="ECO:0007669"/>
    <property type="project" value="InterPro"/>
</dbReference>
<dbReference type="EnsemblMetazoa" id="AMIN014629-RA">
    <property type="protein sequence ID" value="AMIN014629-PA"/>
    <property type="gene ID" value="AMIN014629"/>
</dbReference>
<keyword evidence="4" id="KW-1185">Reference proteome</keyword>
<dbReference type="GO" id="GO:0019207">
    <property type="term" value="F:kinase regulator activity"/>
    <property type="evidence" value="ECO:0007669"/>
    <property type="project" value="TreeGrafter"/>
</dbReference>
<dbReference type="InterPro" id="IPR007967">
    <property type="entry name" value="GSKIP_dom"/>
</dbReference>
<dbReference type="Proteomes" id="UP000075920">
    <property type="component" value="Unassembled WGS sequence"/>
</dbReference>
<proteinExistence type="inferred from homology"/>
<evidence type="ECO:0000313" key="4">
    <source>
        <dbReference type="Proteomes" id="UP000075920"/>
    </source>
</evidence>
<evidence type="ECO:0000256" key="1">
    <source>
        <dbReference type="ARBA" id="ARBA00009571"/>
    </source>
</evidence>
<dbReference type="InterPro" id="IPR037395">
    <property type="entry name" value="GSKIP"/>
</dbReference>
<dbReference type="SUPFAM" id="SSF103107">
    <property type="entry name" value="Hypothetical protein c14orf129, hspc210"/>
    <property type="match status" value="1"/>
</dbReference>
<dbReference type="Pfam" id="PF05303">
    <property type="entry name" value="GSKIP_dom"/>
    <property type="match status" value="1"/>
</dbReference>
<dbReference type="AlphaFoldDB" id="A0A182WPN2"/>
<evidence type="ECO:0000313" key="3">
    <source>
        <dbReference type="EnsemblMetazoa" id="AMIN014629-PA"/>
    </source>
</evidence>
<organism evidence="3 4">
    <name type="scientific">Anopheles minimus</name>
    <dbReference type="NCBI Taxonomy" id="112268"/>
    <lineage>
        <taxon>Eukaryota</taxon>
        <taxon>Metazoa</taxon>
        <taxon>Ecdysozoa</taxon>
        <taxon>Arthropoda</taxon>
        <taxon>Hexapoda</taxon>
        <taxon>Insecta</taxon>
        <taxon>Pterygota</taxon>
        <taxon>Neoptera</taxon>
        <taxon>Endopterygota</taxon>
        <taxon>Diptera</taxon>
        <taxon>Nematocera</taxon>
        <taxon>Culicoidea</taxon>
        <taxon>Culicidae</taxon>
        <taxon>Anophelinae</taxon>
        <taxon>Anopheles</taxon>
    </lineage>
</organism>
<dbReference type="InterPro" id="IPR023231">
    <property type="entry name" value="GSKIP_dom_sf"/>
</dbReference>
<dbReference type="PANTHER" id="PTHR12490">
    <property type="entry name" value="GSK3B-INTERACTING PROTEIN"/>
    <property type="match status" value="1"/>
</dbReference>
<protein>
    <recommendedName>
        <fullName evidence="2">GSKIP domain-containing protein</fullName>
    </recommendedName>
</protein>
<comment type="similarity">
    <text evidence="1">Belongs to the GSKIP family.</text>
</comment>
<dbReference type="PANTHER" id="PTHR12490:SF4">
    <property type="entry name" value="GSK3B-INTERACTING PROTEIN"/>
    <property type="match status" value="1"/>
</dbReference>
<reference evidence="4" key="1">
    <citation type="submission" date="2013-03" db="EMBL/GenBank/DDBJ databases">
        <title>The Genome Sequence of Anopheles minimus MINIMUS1.</title>
        <authorList>
            <consortium name="The Broad Institute Genomics Platform"/>
            <person name="Neafsey D.E."/>
            <person name="Walton C."/>
            <person name="Walker B."/>
            <person name="Young S.K."/>
            <person name="Zeng Q."/>
            <person name="Gargeya S."/>
            <person name="Fitzgerald M."/>
            <person name="Haas B."/>
            <person name="Abouelleil A."/>
            <person name="Allen A.W."/>
            <person name="Alvarado L."/>
            <person name="Arachchi H.M."/>
            <person name="Berlin A.M."/>
            <person name="Chapman S.B."/>
            <person name="Gainer-Dewar J."/>
            <person name="Goldberg J."/>
            <person name="Griggs A."/>
            <person name="Gujja S."/>
            <person name="Hansen M."/>
            <person name="Howarth C."/>
            <person name="Imamovic A."/>
            <person name="Ireland A."/>
            <person name="Larimer J."/>
            <person name="McCowan C."/>
            <person name="Murphy C."/>
            <person name="Pearson M."/>
            <person name="Poon T.W."/>
            <person name="Priest M."/>
            <person name="Roberts A."/>
            <person name="Saif S."/>
            <person name="Shea T."/>
            <person name="Sisk P."/>
            <person name="Sykes S."/>
            <person name="Wortman J."/>
            <person name="Nusbaum C."/>
            <person name="Birren B."/>
        </authorList>
    </citation>
    <scope>NUCLEOTIDE SEQUENCE [LARGE SCALE GENOMIC DNA]</scope>
    <source>
        <strain evidence="4">MINIMUS1</strain>
    </source>
</reference>
<dbReference type="GO" id="GO:0051018">
    <property type="term" value="F:protein kinase A binding"/>
    <property type="evidence" value="ECO:0007669"/>
    <property type="project" value="TreeGrafter"/>
</dbReference>
<dbReference type="GO" id="GO:0005737">
    <property type="term" value="C:cytoplasm"/>
    <property type="evidence" value="ECO:0007669"/>
    <property type="project" value="TreeGrafter"/>
</dbReference>
<sequence length="135" mass="15196">MNSSVTNYYKYCDENIIDWTQEAEAVIQDIAQHVRDISLSKELPTTRTESYINITTLDGKHMCVKMNAEGLQIVGDNHDAKNQNSSTNTRYETPYALLSDVCPAYVHSFGNSLVNALSKLEQNPDQEDNSMSDVE</sequence>
<name>A0A182WPN2_9DIPT</name>